<evidence type="ECO:0000313" key="1">
    <source>
        <dbReference type="EMBL" id="EAT84965.1"/>
    </source>
</evidence>
<dbReference type="RefSeq" id="XP_001797833.1">
    <property type="nucleotide sequence ID" value="XM_001797781.1"/>
</dbReference>
<dbReference type="AlphaFoldDB" id="Q0UL65"/>
<dbReference type="EMBL" id="CH445335">
    <property type="protein sequence ID" value="EAT84965.1"/>
    <property type="molecule type" value="Genomic_DNA"/>
</dbReference>
<reference evidence="2" key="1">
    <citation type="journal article" date="2007" name="Plant Cell">
        <title>Dothideomycete-plant interactions illuminated by genome sequencing and EST analysis of the wheat pathogen Stagonospora nodorum.</title>
        <authorList>
            <person name="Hane J.K."/>
            <person name="Lowe R.G."/>
            <person name="Solomon P.S."/>
            <person name="Tan K.C."/>
            <person name="Schoch C.L."/>
            <person name="Spatafora J.W."/>
            <person name="Crous P.W."/>
            <person name="Kodira C."/>
            <person name="Birren B.W."/>
            <person name="Galagan J.E."/>
            <person name="Torriani S.F."/>
            <person name="McDonald B.A."/>
            <person name="Oliver R.P."/>
        </authorList>
    </citation>
    <scope>NUCLEOTIDE SEQUENCE [LARGE SCALE GENOMIC DNA]</scope>
    <source>
        <strain evidence="2">SN15 / ATCC MYA-4574 / FGSC 10173</strain>
    </source>
</reference>
<gene>
    <name evidence="1" type="ORF">SNOG_07499</name>
</gene>
<dbReference type="Proteomes" id="UP000001055">
    <property type="component" value="Unassembled WGS sequence"/>
</dbReference>
<proteinExistence type="predicted"/>
<dbReference type="InParanoid" id="Q0UL65"/>
<evidence type="ECO:0000313" key="2">
    <source>
        <dbReference type="Proteomes" id="UP000001055"/>
    </source>
</evidence>
<dbReference type="GeneID" id="5974726"/>
<protein>
    <submittedName>
        <fullName evidence="1">Uncharacterized protein</fullName>
    </submittedName>
</protein>
<organism evidence="1 2">
    <name type="scientific">Phaeosphaeria nodorum (strain SN15 / ATCC MYA-4574 / FGSC 10173)</name>
    <name type="common">Glume blotch fungus</name>
    <name type="synonym">Parastagonospora nodorum</name>
    <dbReference type="NCBI Taxonomy" id="321614"/>
    <lineage>
        <taxon>Eukaryota</taxon>
        <taxon>Fungi</taxon>
        <taxon>Dikarya</taxon>
        <taxon>Ascomycota</taxon>
        <taxon>Pezizomycotina</taxon>
        <taxon>Dothideomycetes</taxon>
        <taxon>Pleosporomycetidae</taxon>
        <taxon>Pleosporales</taxon>
        <taxon>Pleosporineae</taxon>
        <taxon>Phaeosphaeriaceae</taxon>
        <taxon>Parastagonospora</taxon>
    </lineage>
</organism>
<dbReference type="KEGG" id="pno:SNOG_07499"/>
<name>Q0UL65_PHANO</name>
<dbReference type="HOGENOM" id="CLU_3335793_0_0_1"/>
<accession>Q0UL65</accession>
<sequence length="38" mass="4311">MSTPTNPLRDRNAFPNLIALHHVPHSEQSGSFVIQERL</sequence>